<evidence type="ECO:0000259" key="1">
    <source>
        <dbReference type="Pfam" id="PF00535"/>
    </source>
</evidence>
<name>A0A7C3KGQ8_9CYAN</name>
<dbReference type="AlphaFoldDB" id="A0A7C3KGQ8"/>
<comment type="caution">
    <text evidence="2">The sequence shown here is derived from an EMBL/GenBank/DDBJ whole genome shotgun (WGS) entry which is preliminary data.</text>
</comment>
<protein>
    <submittedName>
        <fullName evidence="2">Glycosyltransferase</fullName>
    </submittedName>
</protein>
<dbReference type="InterPro" id="IPR050834">
    <property type="entry name" value="Glycosyltransf_2"/>
</dbReference>
<dbReference type="Gene3D" id="3.90.550.10">
    <property type="entry name" value="Spore Coat Polysaccharide Biosynthesis Protein SpsA, Chain A"/>
    <property type="match status" value="1"/>
</dbReference>
<reference evidence="2" key="1">
    <citation type="journal article" date="2020" name="mSystems">
        <title>Genome- and Community-Level Interaction Insights into Carbon Utilization and Element Cycling Functions of Hydrothermarchaeota in Hydrothermal Sediment.</title>
        <authorList>
            <person name="Zhou Z."/>
            <person name="Liu Y."/>
            <person name="Xu W."/>
            <person name="Pan J."/>
            <person name="Luo Z.H."/>
            <person name="Li M."/>
        </authorList>
    </citation>
    <scope>NUCLEOTIDE SEQUENCE [LARGE SCALE GENOMIC DNA]</scope>
    <source>
        <strain evidence="2">SpSt-418</strain>
    </source>
</reference>
<dbReference type="SUPFAM" id="SSF53448">
    <property type="entry name" value="Nucleotide-diphospho-sugar transferases"/>
    <property type="match status" value="1"/>
</dbReference>
<dbReference type="InterPro" id="IPR001173">
    <property type="entry name" value="Glyco_trans_2-like"/>
</dbReference>
<sequence>MNSSNTIRLSIIIPCFNDGQFIKEAVASVTACPDSIYEIIIVNDGSTDLLTQQVLNELRSDGYQVVDQPNQGAPAARNTGVRLAKGEYILPLDADNRIRTAYIYKGIEILDRYPDVAVVYGDVEHFGEGIHALDQLPAFSNPYETVSFENGFRAVQRVPDFNLSWLINHNYIDMCAVYRKSVWDECGPYDINMPFGCYDDWDLWLSIAKKGYRFYHIPEILFEYRVKPTSLSTASRSEEKSKVVHSYLASKHAALFPKEYRSYFKLYRGWLKIWNSLQPSSNLS</sequence>
<dbReference type="PANTHER" id="PTHR43685">
    <property type="entry name" value="GLYCOSYLTRANSFERASE"/>
    <property type="match status" value="1"/>
</dbReference>
<proteinExistence type="predicted"/>
<keyword evidence="2" id="KW-0808">Transferase</keyword>
<dbReference type="GO" id="GO:0044010">
    <property type="term" value="P:single-species biofilm formation"/>
    <property type="evidence" value="ECO:0007669"/>
    <property type="project" value="TreeGrafter"/>
</dbReference>
<accession>A0A7C3KGQ8</accession>
<dbReference type="EMBL" id="DSRU01000340">
    <property type="protein sequence ID" value="HFN00730.1"/>
    <property type="molecule type" value="Genomic_DNA"/>
</dbReference>
<evidence type="ECO:0000313" key="2">
    <source>
        <dbReference type="EMBL" id="HFN00730.1"/>
    </source>
</evidence>
<dbReference type="GO" id="GO:0016740">
    <property type="term" value="F:transferase activity"/>
    <property type="evidence" value="ECO:0007669"/>
    <property type="project" value="UniProtKB-KW"/>
</dbReference>
<gene>
    <name evidence="2" type="ORF">ENR64_23845</name>
</gene>
<feature type="domain" description="Glycosyltransferase 2-like" evidence="1">
    <location>
        <begin position="10"/>
        <end position="182"/>
    </location>
</feature>
<dbReference type="Pfam" id="PF00535">
    <property type="entry name" value="Glycos_transf_2"/>
    <property type="match status" value="1"/>
</dbReference>
<organism evidence="2">
    <name type="scientific">Oscillatoriales cyanobacterium SpSt-418</name>
    <dbReference type="NCBI Taxonomy" id="2282169"/>
    <lineage>
        <taxon>Bacteria</taxon>
        <taxon>Bacillati</taxon>
        <taxon>Cyanobacteriota</taxon>
        <taxon>Cyanophyceae</taxon>
        <taxon>Oscillatoriophycideae</taxon>
        <taxon>Oscillatoriales</taxon>
    </lineage>
</organism>
<dbReference type="InterPro" id="IPR029044">
    <property type="entry name" value="Nucleotide-diphossugar_trans"/>
</dbReference>
<dbReference type="PANTHER" id="PTHR43685:SF2">
    <property type="entry name" value="GLYCOSYLTRANSFERASE 2-LIKE DOMAIN-CONTAINING PROTEIN"/>
    <property type="match status" value="1"/>
</dbReference>